<proteinExistence type="predicted"/>
<feature type="compositionally biased region" description="Gly residues" evidence="1">
    <location>
        <begin position="211"/>
        <end position="222"/>
    </location>
</feature>
<keyword evidence="3" id="KW-1185">Reference proteome</keyword>
<organism evidence="2 3">
    <name type="scientific">Tahibacter harae</name>
    <dbReference type="NCBI Taxonomy" id="2963937"/>
    <lineage>
        <taxon>Bacteria</taxon>
        <taxon>Pseudomonadati</taxon>
        <taxon>Pseudomonadota</taxon>
        <taxon>Gammaproteobacteria</taxon>
        <taxon>Lysobacterales</taxon>
        <taxon>Rhodanobacteraceae</taxon>
        <taxon>Tahibacter</taxon>
    </lineage>
</organism>
<feature type="region of interest" description="Disordered" evidence="1">
    <location>
        <begin position="190"/>
        <end position="222"/>
    </location>
</feature>
<evidence type="ECO:0000256" key="1">
    <source>
        <dbReference type="SAM" id="MobiDB-lite"/>
    </source>
</evidence>
<evidence type="ECO:0008006" key="4">
    <source>
        <dbReference type="Google" id="ProtNLM"/>
    </source>
</evidence>
<dbReference type="RefSeq" id="WP_255915802.1">
    <property type="nucleotide sequence ID" value="NZ_JANFQO010000019.1"/>
</dbReference>
<reference evidence="2" key="1">
    <citation type="submission" date="2022-07" db="EMBL/GenBank/DDBJ databases">
        <title>Tahibacter sp., a new gammaproteobacterium isolated from the silt sample collected at pig farm.</title>
        <authorList>
            <person name="Chen H."/>
        </authorList>
    </citation>
    <scope>NUCLEOTIDE SEQUENCE</scope>
    <source>
        <strain evidence="2">P2K</strain>
    </source>
</reference>
<evidence type="ECO:0000313" key="3">
    <source>
        <dbReference type="Proteomes" id="UP001165498"/>
    </source>
</evidence>
<sequence length="272" mass="28859">MLRAFEAYAAAARAAVAQSTQGARDQVEAHLRAEAAARGVTSALAAMGEQGEEVGSRTAAAADNAADSLGKLGAAAEDAADSATKMGQESSKAAEGLDKVASSASQAASVALEMSKAFADAATNAHGLDRITFTVGAEQQRQAQELLDSLRQQNLQYDEQAQRIEALRRQFNYLGDAQLEQIAREQQLLEQNQQRRREQDQQQRQQQQQGSGSGSGASGGGVSGRIQVEVVGKAVDVNTLVKDSQAMDVLTREMARRLENLAGIGGFNLNRR</sequence>
<dbReference type="EMBL" id="JANFQO010000019">
    <property type="protein sequence ID" value="MCQ4166613.1"/>
    <property type="molecule type" value="Genomic_DNA"/>
</dbReference>
<gene>
    <name evidence="2" type="ORF">NM961_18015</name>
</gene>
<comment type="caution">
    <text evidence="2">The sequence shown here is derived from an EMBL/GenBank/DDBJ whole genome shotgun (WGS) entry which is preliminary data.</text>
</comment>
<evidence type="ECO:0000313" key="2">
    <source>
        <dbReference type="EMBL" id="MCQ4166613.1"/>
    </source>
</evidence>
<accession>A0ABT1QWE5</accession>
<protein>
    <recommendedName>
        <fullName evidence="4">Lambda family phage tail tape measure protein</fullName>
    </recommendedName>
</protein>
<dbReference type="Proteomes" id="UP001165498">
    <property type="component" value="Unassembled WGS sequence"/>
</dbReference>
<name>A0ABT1QWE5_9GAMM</name>